<evidence type="ECO:0000313" key="2">
    <source>
        <dbReference type="Proteomes" id="UP000004508"/>
    </source>
</evidence>
<dbReference type="EMBL" id="ADVG01000005">
    <property type="protein sequence ID" value="EFH79975.1"/>
    <property type="molecule type" value="Genomic_DNA"/>
</dbReference>
<dbReference type="InParanoid" id="D6U7W4"/>
<comment type="caution">
    <text evidence="1">The sequence shown here is derived from an EMBL/GenBank/DDBJ whole genome shotgun (WGS) entry which is preliminary data.</text>
</comment>
<dbReference type="AlphaFoldDB" id="D6U7W4"/>
<organism evidence="1 2">
    <name type="scientific">Ktedonobacter racemifer DSM 44963</name>
    <dbReference type="NCBI Taxonomy" id="485913"/>
    <lineage>
        <taxon>Bacteria</taxon>
        <taxon>Bacillati</taxon>
        <taxon>Chloroflexota</taxon>
        <taxon>Ktedonobacteria</taxon>
        <taxon>Ktedonobacterales</taxon>
        <taxon>Ktedonobacteraceae</taxon>
        <taxon>Ktedonobacter</taxon>
    </lineage>
</organism>
<protein>
    <submittedName>
        <fullName evidence="1">Uncharacterized protein</fullName>
    </submittedName>
</protein>
<gene>
    <name evidence="1" type="ORF">Krac_0507</name>
</gene>
<name>D6U7W4_KTERA</name>
<reference evidence="1 2" key="1">
    <citation type="journal article" date="2011" name="Stand. Genomic Sci.">
        <title>Non-contiguous finished genome sequence and contextual data of the filamentous soil bacterium Ktedonobacter racemifer type strain (SOSP1-21).</title>
        <authorList>
            <person name="Chang Y.J."/>
            <person name="Land M."/>
            <person name="Hauser L."/>
            <person name="Chertkov O."/>
            <person name="Del Rio T.G."/>
            <person name="Nolan M."/>
            <person name="Copeland A."/>
            <person name="Tice H."/>
            <person name="Cheng J.F."/>
            <person name="Lucas S."/>
            <person name="Han C."/>
            <person name="Goodwin L."/>
            <person name="Pitluck S."/>
            <person name="Ivanova N."/>
            <person name="Ovchinikova G."/>
            <person name="Pati A."/>
            <person name="Chen A."/>
            <person name="Palaniappan K."/>
            <person name="Mavromatis K."/>
            <person name="Liolios K."/>
            <person name="Brettin T."/>
            <person name="Fiebig A."/>
            <person name="Rohde M."/>
            <person name="Abt B."/>
            <person name="Goker M."/>
            <person name="Detter J.C."/>
            <person name="Woyke T."/>
            <person name="Bristow J."/>
            <person name="Eisen J.A."/>
            <person name="Markowitz V."/>
            <person name="Hugenholtz P."/>
            <person name="Kyrpides N.C."/>
            <person name="Klenk H.P."/>
            <person name="Lapidus A."/>
        </authorList>
    </citation>
    <scope>NUCLEOTIDE SEQUENCE [LARGE SCALE GENOMIC DNA]</scope>
    <source>
        <strain evidence="2">DSM 44963</strain>
    </source>
</reference>
<keyword evidence="2" id="KW-1185">Reference proteome</keyword>
<sequence length="105" mass="11933">MDEESSNFQRAMSGKLVFCIAWFHDHPIWFQGYPSVPFPNGHEVRIGFDRQLLCFNHAEFLFPHILTKLDVFAGGYEIGEYCLATDVNGTVIEGLSGIFPFPFSL</sequence>
<accession>D6U7W4</accession>
<dbReference type="Proteomes" id="UP000004508">
    <property type="component" value="Unassembled WGS sequence"/>
</dbReference>
<evidence type="ECO:0000313" key="1">
    <source>
        <dbReference type="EMBL" id="EFH79975.1"/>
    </source>
</evidence>
<proteinExistence type="predicted"/>